<keyword evidence="2 7" id="KW-0812">Transmembrane</keyword>
<dbReference type="InterPro" id="IPR003646">
    <property type="entry name" value="SH3-like_bac-type"/>
</dbReference>
<sequence length="221" mass="24688">MRYRFGLIAGFAGLLVISTVATAATRYVSDELSINMRRGPGTGYRITQLLDAGDQVQTLSEKSGWTQIRASDGSTGYVLTRFLSDQAAARTRIDAMQEQTEKFKSENADLKSELSEALNGSKELGNTKRELVAENKSLSTQLQQIRETSADAMRISDENEKFREQLLSVRSENERLRHENEALQSRREGMKIGALIMIGGIVVGLLLPLFRKRRKGSWDSL</sequence>
<dbReference type="RefSeq" id="WP_380690491.1">
    <property type="nucleotide sequence ID" value="NZ_JBHRSS010000006.1"/>
</dbReference>
<organism evidence="10 11">
    <name type="scientific">Salinisphaera aquimarina</name>
    <dbReference type="NCBI Taxonomy" id="2094031"/>
    <lineage>
        <taxon>Bacteria</taxon>
        <taxon>Pseudomonadati</taxon>
        <taxon>Pseudomonadota</taxon>
        <taxon>Gammaproteobacteria</taxon>
        <taxon>Salinisphaerales</taxon>
        <taxon>Salinisphaeraceae</taxon>
        <taxon>Salinisphaera</taxon>
    </lineage>
</organism>
<evidence type="ECO:0000256" key="2">
    <source>
        <dbReference type="ARBA" id="ARBA00022692"/>
    </source>
</evidence>
<evidence type="ECO:0000259" key="9">
    <source>
        <dbReference type="PROSITE" id="PS51781"/>
    </source>
</evidence>
<feature type="coiled-coil region" evidence="6">
    <location>
        <begin position="93"/>
        <end position="186"/>
    </location>
</feature>
<evidence type="ECO:0000256" key="5">
    <source>
        <dbReference type="ARBA" id="ARBA00023136"/>
    </source>
</evidence>
<keyword evidence="5 7" id="KW-0472">Membrane</keyword>
<reference evidence="11" key="1">
    <citation type="journal article" date="2019" name="Int. J. Syst. Evol. Microbiol.">
        <title>The Global Catalogue of Microorganisms (GCM) 10K type strain sequencing project: providing services to taxonomists for standard genome sequencing and annotation.</title>
        <authorList>
            <consortium name="The Broad Institute Genomics Platform"/>
            <consortium name="The Broad Institute Genome Sequencing Center for Infectious Disease"/>
            <person name="Wu L."/>
            <person name="Ma J."/>
        </authorList>
    </citation>
    <scope>NUCLEOTIDE SEQUENCE [LARGE SCALE GENOMIC DNA]</scope>
    <source>
        <strain evidence="11">KCTC 52640</strain>
    </source>
</reference>
<keyword evidence="3 8" id="KW-0732">Signal</keyword>
<comment type="caution">
    <text evidence="10">The sequence shown here is derived from an EMBL/GenBank/DDBJ whole genome shotgun (WGS) entry which is preliminary data.</text>
</comment>
<evidence type="ECO:0000256" key="7">
    <source>
        <dbReference type="SAM" id="Phobius"/>
    </source>
</evidence>
<evidence type="ECO:0000256" key="6">
    <source>
        <dbReference type="SAM" id="Coils"/>
    </source>
</evidence>
<proteinExistence type="predicted"/>
<evidence type="ECO:0000313" key="10">
    <source>
        <dbReference type="EMBL" id="MFC3104930.1"/>
    </source>
</evidence>
<keyword evidence="6" id="KW-0175">Coiled coil</keyword>
<accession>A0ABV7ER04</accession>
<evidence type="ECO:0000256" key="3">
    <source>
        <dbReference type="ARBA" id="ARBA00022729"/>
    </source>
</evidence>
<feature type="transmembrane region" description="Helical" evidence="7">
    <location>
        <begin position="192"/>
        <end position="210"/>
    </location>
</feature>
<evidence type="ECO:0000256" key="8">
    <source>
        <dbReference type="SAM" id="SignalP"/>
    </source>
</evidence>
<dbReference type="SMART" id="SM00287">
    <property type="entry name" value="SH3b"/>
    <property type="match status" value="1"/>
</dbReference>
<comment type="subcellular location">
    <subcellularLocation>
        <location evidence="1">Membrane</location>
        <topology evidence="1">Single-pass membrane protein</topology>
    </subcellularLocation>
</comment>
<feature type="chain" id="PRO_5046398291" evidence="8">
    <location>
        <begin position="24"/>
        <end position="221"/>
    </location>
</feature>
<feature type="signal peptide" evidence="8">
    <location>
        <begin position="1"/>
        <end position="23"/>
    </location>
</feature>
<dbReference type="NCBIfam" id="TIGR04211">
    <property type="entry name" value="SH3_and_anchor"/>
    <property type="match status" value="1"/>
</dbReference>
<dbReference type="InterPro" id="IPR016476">
    <property type="entry name" value="SH3_dom_pro"/>
</dbReference>
<keyword evidence="4 7" id="KW-1133">Transmembrane helix</keyword>
<evidence type="ECO:0000256" key="1">
    <source>
        <dbReference type="ARBA" id="ARBA00004167"/>
    </source>
</evidence>
<keyword evidence="11" id="KW-1185">Reference proteome</keyword>
<feature type="domain" description="SH3b" evidence="9">
    <location>
        <begin position="23"/>
        <end position="87"/>
    </location>
</feature>
<dbReference type="Proteomes" id="UP001595462">
    <property type="component" value="Unassembled WGS sequence"/>
</dbReference>
<dbReference type="EMBL" id="JBHRSS010000006">
    <property type="protein sequence ID" value="MFC3104930.1"/>
    <property type="molecule type" value="Genomic_DNA"/>
</dbReference>
<dbReference type="Pfam" id="PF08239">
    <property type="entry name" value="SH3_3"/>
    <property type="match status" value="1"/>
</dbReference>
<dbReference type="Gene3D" id="2.30.30.40">
    <property type="entry name" value="SH3 Domains"/>
    <property type="match status" value="1"/>
</dbReference>
<name>A0ABV7ER04_9GAMM</name>
<dbReference type="PROSITE" id="PS51781">
    <property type="entry name" value="SH3B"/>
    <property type="match status" value="1"/>
</dbReference>
<gene>
    <name evidence="10" type="ORF">ACFOSU_13700</name>
</gene>
<evidence type="ECO:0000313" key="11">
    <source>
        <dbReference type="Proteomes" id="UP001595462"/>
    </source>
</evidence>
<evidence type="ECO:0000256" key="4">
    <source>
        <dbReference type="ARBA" id="ARBA00022989"/>
    </source>
</evidence>
<protein>
    <submittedName>
        <fullName evidence="10">TIGR04211 family SH3 domain-containing protein</fullName>
    </submittedName>
</protein>